<dbReference type="EMBL" id="NLFK01000005">
    <property type="protein sequence ID" value="OZN24915.1"/>
    <property type="molecule type" value="Genomic_DNA"/>
</dbReference>
<organism evidence="1 2">
    <name type="scientific">Actinobacillus seminis</name>
    <dbReference type="NCBI Taxonomy" id="722"/>
    <lineage>
        <taxon>Bacteria</taxon>
        <taxon>Pseudomonadati</taxon>
        <taxon>Pseudomonadota</taxon>
        <taxon>Gammaproteobacteria</taxon>
        <taxon>Pasteurellales</taxon>
        <taxon>Pasteurellaceae</taxon>
        <taxon>Actinobacillus</taxon>
    </lineage>
</organism>
<protein>
    <submittedName>
        <fullName evidence="1">Uncharacterized protein</fullName>
    </submittedName>
</protein>
<comment type="caution">
    <text evidence="1">The sequence shown here is derived from an EMBL/GenBank/DDBJ whole genome shotgun (WGS) entry which is preliminary data.</text>
</comment>
<accession>A0ABX4FM50</accession>
<name>A0ABX4FM50_9PAST</name>
<keyword evidence="2" id="KW-1185">Reference proteome</keyword>
<proteinExistence type="predicted"/>
<sequence>MREARLDRKINVSEPLINLVRKKEPTVVIGLDQNGMQSVIPFIFGNTPSKHCRGTDGIFTIRVMIMELGKPVFSP</sequence>
<evidence type="ECO:0000313" key="1">
    <source>
        <dbReference type="EMBL" id="OZN24915.1"/>
    </source>
</evidence>
<dbReference type="Proteomes" id="UP000215738">
    <property type="component" value="Unassembled WGS sequence"/>
</dbReference>
<reference evidence="1 2" key="1">
    <citation type="submission" date="2017-07" db="EMBL/GenBank/DDBJ databases">
        <title>Virulence factors identified in Actinobacillus seminis.</title>
        <authorList>
            <person name="Negrete-Abascal E."/>
            <person name="Vaca-Pacheco S."/>
            <person name="Montes-Garcia F."/>
            <person name="Leyto-Gil A.M."/>
            <person name="Fragoso-Garcia E."/>
            <person name="Carvente-Garcia R."/>
            <person name="Perez-Agueros S."/>
            <person name="Castelan-Sanchez H.G."/>
            <person name="Garcia-Molina A."/>
            <person name="Villamar T.E."/>
            <person name="Vazquez-Cruz C."/>
        </authorList>
    </citation>
    <scope>NUCLEOTIDE SEQUENCE [LARGE SCALE GENOMIC DNA]</scope>
    <source>
        <strain evidence="1 2">ATCC 15768</strain>
    </source>
</reference>
<gene>
    <name evidence="1" type="ORF">CFY87_06190</name>
</gene>
<evidence type="ECO:0000313" key="2">
    <source>
        <dbReference type="Proteomes" id="UP000215738"/>
    </source>
</evidence>